<dbReference type="Proteomes" id="UP001642487">
    <property type="component" value="Chromosome 6"/>
</dbReference>
<keyword evidence="1" id="KW-0472">Membrane</keyword>
<keyword evidence="3" id="KW-1185">Reference proteome</keyword>
<name>A0ABP0Z1S9_9ROSI</name>
<proteinExistence type="predicted"/>
<sequence>MSGVVASYFALCLTKLGGWIYIFNFSHFLPLIFIIQLIFNNPSCFNYSFTLLLLSRQSQLLAYKLRTRPLQFFAAFNRC</sequence>
<keyword evidence="1" id="KW-1133">Transmembrane helix</keyword>
<evidence type="ECO:0000256" key="1">
    <source>
        <dbReference type="SAM" id="Phobius"/>
    </source>
</evidence>
<protein>
    <submittedName>
        <fullName evidence="2">Uncharacterized protein</fullName>
    </submittedName>
</protein>
<dbReference type="EMBL" id="OZ021740">
    <property type="protein sequence ID" value="CAK9324905.1"/>
    <property type="molecule type" value="Genomic_DNA"/>
</dbReference>
<organism evidence="2 3">
    <name type="scientific">Citrullus colocynthis</name>
    <name type="common">colocynth</name>
    <dbReference type="NCBI Taxonomy" id="252529"/>
    <lineage>
        <taxon>Eukaryota</taxon>
        <taxon>Viridiplantae</taxon>
        <taxon>Streptophyta</taxon>
        <taxon>Embryophyta</taxon>
        <taxon>Tracheophyta</taxon>
        <taxon>Spermatophyta</taxon>
        <taxon>Magnoliopsida</taxon>
        <taxon>eudicotyledons</taxon>
        <taxon>Gunneridae</taxon>
        <taxon>Pentapetalae</taxon>
        <taxon>rosids</taxon>
        <taxon>fabids</taxon>
        <taxon>Cucurbitales</taxon>
        <taxon>Cucurbitaceae</taxon>
        <taxon>Benincaseae</taxon>
        <taxon>Citrullus</taxon>
    </lineage>
</organism>
<accession>A0ABP0Z1S9</accession>
<evidence type="ECO:0000313" key="2">
    <source>
        <dbReference type="EMBL" id="CAK9324905.1"/>
    </source>
</evidence>
<evidence type="ECO:0000313" key="3">
    <source>
        <dbReference type="Proteomes" id="UP001642487"/>
    </source>
</evidence>
<gene>
    <name evidence="2" type="ORF">CITCOLO1_LOCUS17153</name>
</gene>
<reference evidence="2 3" key="1">
    <citation type="submission" date="2024-03" db="EMBL/GenBank/DDBJ databases">
        <authorList>
            <person name="Gkanogiannis A."/>
            <person name="Becerra Lopez-Lavalle L."/>
        </authorList>
    </citation>
    <scope>NUCLEOTIDE SEQUENCE [LARGE SCALE GENOMIC DNA]</scope>
</reference>
<feature type="transmembrane region" description="Helical" evidence="1">
    <location>
        <begin position="28"/>
        <end position="54"/>
    </location>
</feature>
<keyword evidence="1" id="KW-0812">Transmembrane</keyword>